<evidence type="ECO:0000259" key="2">
    <source>
        <dbReference type="Pfam" id="PF09353"/>
    </source>
</evidence>
<organism evidence="3 4">
    <name type="scientific">Ectocarpus siliculosus</name>
    <name type="common">Brown alga</name>
    <name type="synonym">Conferva siliculosa</name>
    <dbReference type="NCBI Taxonomy" id="2880"/>
    <lineage>
        <taxon>Eukaryota</taxon>
        <taxon>Sar</taxon>
        <taxon>Stramenopiles</taxon>
        <taxon>Ochrophyta</taxon>
        <taxon>PX clade</taxon>
        <taxon>Phaeophyceae</taxon>
        <taxon>Ectocarpales</taxon>
        <taxon>Ectocarpaceae</taxon>
        <taxon>Ectocarpus</taxon>
    </lineage>
</organism>
<name>D7G642_ECTSI</name>
<evidence type="ECO:0000256" key="1">
    <source>
        <dbReference type="SAM" id="SignalP"/>
    </source>
</evidence>
<feature type="signal peptide" evidence="1">
    <location>
        <begin position="1"/>
        <end position="22"/>
    </location>
</feature>
<keyword evidence="4" id="KW-1185">Reference proteome</keyword>
<dbReference type="Pfam" id="PF09353">
    <property type="entry name" value="DUF1995"/>
    <property type="match status" value="1"/>
</dbReference>
<proteinExistence type="predicted"/>
<reference evidence="3 4" key="1">
    <citation type="journal article" date="2010" name="Nature">
        <title>The Ectocarpus genome and the independent evolution of multicellularity in brown algae.</title>
        <authorList>
            <person name="Cock J.M."/>
            <person name="Sterck L."/>
            <person name="Rouze P."/>
            <person name="Scornet D."/>
            <person name="Allen A.E."/>
            <person name="Amoutzias G."/>
            <person name="Anthouard V."/>
            <person name="Artiguenave F."/>
            <person name="Aury J.M."/>
            <person name="Badger J.H."/>
            <person name="Beszteri B."/>
            <person name="Billiau K."/>
            <person name="Bonnet E."/>
            <person name="Bothwell J.H."/>
            <person name="Bowler C."/>
            <person name="Boyen C."/>
            <person name="Brownlee C."/>
            <person name="Carrano C.J."/>
            <person name="Charrier B."/>
            <person name="Cho G.Y."/>
            <person name="Coelho S.M."/>
            <person name="Collen J."/>
            <person name="Corre E."/>
            <person name="Da Silva C."/>
            <person name="Delage L."/>
            <person name="Delaroque N."/>
            <person name="Dittami S.M."/>
            <person name="Doulbeau S."/>
            <person name="Elias M."/>
            <person name="Farnham G."/>
            <person name="Gachon C.M."/>
            <person name="Gschloessl B."/>
            <person name="Heesch S."/>
            <person name="Jabbari K."/>
            <person name="Jubin C."/>
            <person name="Kawai H."/>
            <person name="Kimura K."/>
            <person name="Kloareg B."/>
            <person name="Kupper F.C."/>
            <person name="Lang D."/>
            <person name="Le Bail A."/>
            <person name="Leblanc C."/>
            <person name="Lerouge P."/>
            <person name="Lohr M."/>
            <person name="Lopez P.J."/>
            <person name="Martens C."/>
            <person name="Maumus F."/>
            <person name="Michel G."/>
            <person name="Miranda-Saavedra D."/>
            <person name="Morales J."/>
            <person name="Moreau H."/>
            <person name="Motomura T."/>
            <person name="Nagasato C."/>
            <person name="Napoli C.A."/>
            <person name="Nelson D.R."/>
            <person name="Nyvall-Collen P."/>
            <person name="Peters A.F."/>
            <person name="Pommier C."/>
            <person name="Potin P."/>
            <person name="Poulain J."/>
            <person name="Quesneville H."/>
            <person name="Read B."/>
            <person name="Rensing S.A."/>
            <person name="Ritter A."/>
            <person name="Rousvoal S."/>
            <person name="Samanta M."/>
            <person name="Samson G."/>
            <person name="Schroeder D.C."/>
            <person name="Segurens B."/>
            <person name="Strittmatter M."/>
            <person name="Tonon T."/>
            <person name="Tregear J.W."/>
            <person name="Valentin K."/>
            <person name="von Dassow P."/>
            <person name="Yamagishi T."/>
            <person name="Van de Peer Y."/>
            <person name="Wincker P."/>
        </authorList>
    </citation>
    <scope>NUCLEOTIDE SEQUENCE [LARGE SCALE GENOMIC DNA]</scope>
    <source>
        <strain evidence="4">Ec32 / CCAP1310/4</strain>
    </source>
</reference>
<dbReference type="InParanoid" id="D7G642"/>
<evidence type="ECO:0000313" key="3">
    <source>
        <dbReference type="EMBL" id="CBJ27451.1"/>
    </source>
</evidence>
<dbReference type="eggNOG" id="ENOG502SEB9">
    <property type="taxonomic scope" value="Eukaryota"/>
</dbReference>
<dbReference type="AlphaFoldDB" id="D7G642"/>
<gene>
    <name evidence="3" type="ORF">Esi_0071_0071</name>
</gene>
<feature type="domain" description="DUF1995" evidence="2">
    <location>
        <begin position="77"/>
        <end position="215"/>
    </location>
</feature>
<evidence type="ECO:0000313" key="4">
    <source>
        <dbReference type="Proteomes" id="UP000002630"/>
    </source>
</evidence>
<sequence length="293" mass="31216">MTKGSVLASCVLLSCSFEPAAPFLQAGIGARTSYVALGSRQQPLQHHVSRYHHRRQHQRETVRCFFSFGGGAKKGPPANYDAIAAQAIAAVQAGLKSGEKAMEVEFPPLASLNKINDGSAKNRRLARENTLSFAKKLVGAIGKSKKAYVVCCQPGAKADFGIGVRGAADVRDINAKNLPPAKAGDVVVVVTPADQGQWKLAKKMAETTTVVIVNGVFVNGYVPFEPVYYFKPISGWGSVVRQYPGPFTAYLANSNKVVPCDAGLVKQGDIRRPDLRSAANALSAAFREQQGAA</sequence>
<accession>D7G642</accession>
<keyword evidence="1" id="KW-0732">Signal</keyword>
<dbReference type="PROSITE" id="PS51257">
    <property type="entry name" value="PROKAR_LIPOPROTEIN"/>
    <property type="match status" value="1"/>
</dbReference>
<feature type="chain" id="PRO_5003095808" description="DUF1995 domain-containing protein" evidence="1">
    <location>
        <begin position="23"/>
        <end position="293"/>
    </location>
</feature>
<dbReference type="Proteomes" id="UP000002630">
    <property type="component" value="Unassembled WGS sequence"/>
</dbReference>
<dbReference type="OrthoDB" id="42155at2759"/>
<protein>
    <recommendedName>
        <fullName evidence="2">DUF1995 domain-containing protein</fullName>
    </recommendedName>
</protein>
<dbReference type="EMBL" id="FN649760">
    <property type="protein sequence ID" value="CBJ27451.1"/>
    <property type="molecule type" value="Genomic_DNA"/>
</dbReference>
<dbReference type="InterPro" id="IPR018962">
    <property type="entry name" value="DUF1995"/>
</dbReference>